<organism evidence="7 8">
    <name type="scientific">Penicillium flavigenum</name>
    <dbReference type="NCBI Taxonomy" id="254877"/>
    <lineage>
        <taxon>Eukaryota</taxon>
        <taxon>Fungi</taxon>
        <taxon>Dikarya</taxon>
        <taxon>Ascomycota</taxon>
        <taxon>Pezizomycotina</taxon>
        <taxon>Eurotiomycetes</taxon>
        <taxon>Eurotiomycetidae</taxon>
        <taxon>Eurotiales</taxon>
        <taxon>Aspergillaceae</taxon>
        <taxon>Penicillium</taxon>
    </lineage>
</organism>
<dbReference type="GO" id="GO:0046872">
    <property type="term" value="F:metal ion binding"/>
    <property type="evidence" value="ECO:0007669"/>
    <property type="project" value="UniProtKB-KW"/>
</dbReference>
<proteinExistence type="predicted"/>
<evidence type="ECO:0000256" key="3">
    <source>
        <dbReference type="ARBA" id="ARBA00023015"/>
    </source>
</evidence>
<keyword evidence="5" id="KW-0804">Transcription</keyword>
<keyword evidence="6" id="KW-0539">Nucleus</keyword>
<gene>
    <name evidence="7" type="ORF">PENFLA_c026G06331</name>
</gene>
<evidence type="ECO:0000256" key="5">
    <source>
        <dbReference type="ARBA" id="ARBA00023163"/>
    </source>
</evidence>
<keyword evidence="3" id="KW-0805">Transcription regulation</keyword>
<keyword evidence="4" id="KW-0238">DNA-binding</keyword>
<evidence type="ECO:0000256" key="4">
    <source>
        <dbReference type="ARBA" id="ARBA00023125"/>
    </source>
</evidence>
<evidence type="ECO:0000256" key="2">
    <source>
        <dbReference type="ARBA" id="ARBA00022833"/>
    </source>
</evidence>
<evidence type="ECO:0000313" key="7">
    <source>
        <dbReference type="EMBL" id="OQE16833.1"/>
    </source>
</evidence>
<keyword evidence="2" id="KW-0862">Zinc</keyword>
<dbReference type="OrthoDB" id="3145928at2759"/>
<dbReference type="PANTHER" id="PTHR36206:SF14">
    <property type="entry name" value="ZN(2)-C6 FUNGAL-TYPE DOMAIN-CONTAINING PROTEIN-RELATED"/>
    <property type="match status" value="1"/>
</dbReference>
<dbReference type="EMBL" id="MLQL01000026">
    <property type="protein sequence ID" value="OQE16833.1"/>
    <property type="molecule type" value="Genomic_DNA"/>
</dbReference>
<evidence type="ECO:0000313" key="8">
    <source>
        <dbReference type="Proteomes" id="UP000191342"/>
    </source>
</evidence>
<dbReference type="AlphaFoldDB" id="A0A1V6STA9"/>
<protein>
    <submittedName>
        <fullName evidence="7">Uncharacterized protein</fullName>
    </submittedName>
</protein>
<reference evidence="8" key="1">
    <citation type="journal article" date="2017" name="Nat. Microbiol.">
        <title>Global analysis of biosynthetic gene clusters reveals vast potential of secondary metabolite production in Penicillium species.</title>
        <authorList>
            <person name="Nielsen J.C."/>
            <person name="Grijseels S."/>
            <person name="Prigent S."/>
            <person name="Ji B."/>
            <person name="Dainat J."/>
            <person name="Nielsen K.F."/>
            <person name="Frisvad J.C."/>
            <person name="Workman M."/>
            <person name="Nielsen J."/>
        </authorList>
    </citation>
    <scope>NUCLEOTIDE SEQUENCE [LARGE SCALE GENOMIC DNA]</scope>
    <source>
        <strain evidence="8">IBT 14082</strain>
    </source>
</reference>
<keyword evidence="1" id="KW-0479">Metal-binding</keyword>
<comment type="caution">
    <text evidence="7">The sequence shown here is derived from an EMBL/GenBank/DDBJ whole genome shotgun (WGS) entry which is preliminary data.</text>
</comment>
<evidence type="ECO:0000256" key="1">
    <source>
        <dbReference type="ARBA" id="ARBA00022723"/>
    </source>
</evidence>
<dbReference type="GO" id="GO:0003677">
    <property type="term" value="F:DNA binding"/>
    <property type="evidence" value="ECO:0007669"/>
    <property type="project" value="UniProtKB-KW"/>
</dbReference>
<keyword evidence="8" id="KW-1185">Reference proteome</keyword>
<name>A0A1V6STA9_9EURO</name>
<dbReference type="PANTHER" id="PTHR36206">
    <property type="entry name" value="ASPERCRYPTIN BIOSYNTHESIS CLUSTER-SPECIFIC TRANSCRIPTION REGULATOR ATNN-RELATED"/>
    <property type="match status" value="1"/>
</dbReference>
<accession>A0A1V6STA9</accession>
<dbReference type="Proteomes" id="UP000191342">
    <property type="component" value="Unassembled WGS sequence"/>
</dbReference>
<dbReference type="InterPro" id="IPR052360">
    <property type="entry name" value="Transcr_Regulatory_Proteins"/>
</dbReference>
<sequence>MPRRCDISTIAKPWSGHGGSDGGLGQLILFITIELLQGSRKGAQVLYKQGARLVFGASTTATSLDHRRPRAHLPSFGNVGRVFIKTEVMLYSDQGVYNVYESEFAQIIGLAPTTLAWTRKPEGKQPPFMFEMGVFLPPFITGLKCPLPELRRQALRYMAQAPPAQGLFMCIPAAHIVAILIGLEENPTTCREQPLKYIPLAQYRICNFSVSSVMDEEA</sequence>
<evidence type="ECO:0000256" key="6">
    <source>
        <dbReference type="ARBA" id="ARBA00023242"/>
    </source>
</evidence>